<dbReference type="AlphaFoldDB" id="A0AAV4F5D0"/>
<evidence type="ECO:0000313" key="2">
    <source>
        <dbReference type="Proteomes" id="UP000762676"/>
    </source>
</evidence>
<reference evidence="1 2" key="1">
    <citation type="journal article" date="2021" name="Elife">
        <title>Chloroplast acquisition without the gene transfer in kleptoplastic sea slugs, Plakobranchus ocellatus.</title>
        <authorList>
            <person name="Maeda T."/>
            <person name="Takahashi S."/>
            <person name="Yoshida T."/>
            <person name="Shimamura S."/>
            <person name="Takaki Y."/>
            <person name="Nagai Y."/>
            <person name="Toyoda A."/>
            <person name="Suzuki Y."/>
            <person name="Arimoto A."/>
            <person name="Ishii H."/>
            <person name="Satoh N."/>
            <person name="Nishiyama T."/>
            <person name="Hasebe M."/>
            <person name="Maruyama T."/>
            <person name="Minagawa J."/>
            <person name="Obokata J."/>
            <person name="Shigenobu S."/>
        </authorList>
    </citation>
    <scope>NUCLEOTIDE SEQUENCE [LARGE SCALE GENOMIC DNA]</scope>
</reference>
<dbReference type="InterPro" id="IPR052709">
    <property type="entry name" value="Transposase-MT_Hybrid"/>
</dbReference>
<dbReference type="Gene3D" id="3.30.420.10">
    <property type="entry name" value="Ribonuclease H-like superfamily/Ribonuclease H"/>
    <property type="match status" value="1"/>
</dbReference>
<accession>A0AAV4F5D0</accession>
<dbReference type="InterPro" id="IPR001888">
    <property type="entry name" value="Transposase_1"/>
</dbReference>
<organism evidence="1 2">
    <name type="scientific">Elysia marginata</name>
    <dbReference type="NCBI Taxonomy" id="1093978"/>
    <lineage>
        <taxon>Eukaryota</taxon>
        <taxon>Metazoa</taxon>
        <taxon>Spiralia</taxon>
        <taxon>Lophotrochozoa</taxon>
        <taxon>Mollusca</taxon>
        <taxon>Gastropoda</taxon>
        <taxon>Heterobranchia</taxon>
        <taxon>Euthyneura</taxon>
        <taxon>Panpulmonata</taxon>
        <taxon>Sacoglossa</taxon>
        <taxon>Placobranchoidea</taxon>
        <taxon>Plakobranchidae</taxon>
        <taxon>Elysia</taxon>
    </lineage>
</organism>
<dbReference type="InterPro" id="IPR036397">
    <property type="entry name" value="RNaseH_sf"/>
</dbReference>
<dbReference type="EMBL" id="BMAT01000538">
    <property type="protein sequence ID" value="GFR67893.1"/>
    <property type="molecule type" value="Genomic_DNA"/>
</dbReference>
<dbReference type="Proteomes" id="UP000762676">
    <property type="component" value="Unassembled WGS sequence"/>
</dbReference>
<dbReference type="PANTHER" id="PTHR46060:SF1">
    <property type="entry name" value="MARINER MOS1 TRANSPOSASE-LIKE PROTEIN"/>
    <property type="match status" value="1"/>
</dbReference>
<protein>
    <submittedName>
        <fullName evidence="1">Histone-lysine N-methyltransferase SETMAR</fullName>
    </submittedName>
</protein>
<sequence length="97" mass="11301">MPLQESFCSPFWGDIEGVVHMEYLEQGRTVNSERYISTLRALKLRLRRVRRGKDSILQHDIARPHTSRQSQDAVRQLEFATLPYPAYSPDLAPSDHY</sequence>
<dbReference type="Pfam" id="PF01359">
    <property type="entry name" value="Transposase_1"/>
    <property type="match status" value="1"/>
</dbReference>
<name>A0AAV4F5D0_9GAST</name>
<dbReference type="PANTHER" id="PTHR46060">
    <property type="entry name" value="MARINER MOS1 TRANSPOSASE-LIKE PROTEIN"/>
    <property type="match status" value="1"/>
</dbReference>
<keyword evidence="2" id="KW-1185">Reference proteome</keyword>
<dbReference type="GO" id="GO:0003676">
    <property type="term" value="F:nucleic acid binding"/>
    <property type="evidence" value="ECO:0007669"/>
    <property type="project" value="InterPro"/>
</dbReference>
<gene>
    <name evidence="1" type="ORF">ElyMa_000262300</name>
</gene>
<evidence type="ECO:0000313" key="1">
    <source>
        <dbReference type="EMBL" id="GFR67893.1"/>
    </source>
</evidence>
<proteinExistence type="predicted"/>
<comment type="caution">
    <text evidence="1">The sequence shown here is derived from an EMBL/GenBank/DDBJ whole genome shotgun (WGS) entry which is preliminary data.</text>
</comment>